<evidence type="ECO:0000256" key="3">
    <source>
        <dbReference type="ARBA" id="ARBA00022723"/>
    </source>
</evidence>
<dbReference type="Proteomes" id="UP000887568">
    <property type="component" value="Unplaced"/>
</dbReference>
<evidence type="ECO:0000256" key="5">
    <source>
        <dbReference type="ARBA" id="ARBA00022833"/>
    </source>
</evidence>
<dbReference type="GO" id="GO:0005634">
    <property type="term" value="C:nucleus"/>
    <property type="evidence" value="ECO:0007669"/>
    <property type="project" value="UniProtKB-SubCell"/>
</dbReference>
<name>A0A914B0C8_PATMI</name>
<dbReference type="GO" id="GO:0008270">
    <property type="term" value="F:zinc ion binding"/>
    <property type="evidence" value="ECO:0007669"/>
    <property type="project" value="UniProtKB-KW"/>
</dbReference>
<dbReference type="Pfam" id="PF20231">
    <property type="entry name" value="DUF6589"/>
    <property type="match status" value="1"/>
</dbReference>
<feature type="binding site" evidence="9">
    <location>
        <position position="561"/>
    </location>
    <ligand>
        <name>Zn(2+)</name>
        <dbReference type="ChEBI" id="CHEBI:29105"/>
        <label>2</label>
    </ligand>
</feature>
<dbReference type="OrthoDB" id="6123456at2759"/>
<feature type="domain" description="Zinc finger PHD-type" evidence="10">
    <location>
        <begin position="516"/>
        <end position="561"/>
    </location>
</feature>
<evidence type="ECO:0000256" key="7">
    <source>
        <dbReference type="ARBA" id="ARBA00023163"/>
    </source>
</evidence>
<keyword evidence="5 9" id="KW-0862">Zinc</keyword>
<evidence type="ECO:0000256" key="1">
    <source>
        <dbReference type="ARBA" id="ARBA00004123"/>
    </source>
</evidence>
<dbReference type="SUPFAM" id="SSF57903">
    <property type="entry name" value="FYVE/PHD zinc finger"/>
    <property type="match status" value="1"/>
</dbReference>
<keyword evidence="4" id="KW-0863">Zinc-finger</keyword>
<comment type="similarity">
    <text evidence="2">Belongs to the ING family.</text>
</comment>
<evidence type="ECO:0000256" key="2">
    <source>
        <dbReference type="ARBA" id="ARBA00010210"/>
    </source>
</evidence>
<dbReference type="InterPro" id="IPR011011">
    <property type="entry name" value="Znf_FYVE_PHD"/>
</dbReference>
<reference evidence="11" key="1">
    <citation type="submission" date="2022-11" db="UniProtKB">
        <authorList>
            <consortium name="EnsemblMetazoa"/>
        </authorList>
    </citation>
    <scope>IDENTIFICATION</scope>
</reference>
<feature type="domain" description="Zinc finger PHD-type" evidence="10">
    <location>
        <begin position="569"/>
        <end position="616"/>
    </location>
</feature>
<proteinExistence type="inferred from homology"/>
<feature type="binding site" evidence="9">
    <location>
        <position position="541"/>
    </location>
    <ligand>
        <name>Zn(2+)</name>
        <dbReference type="ChEBI" id="CHEBI:29105"/>
        <label>1</label>
    </ligand>
</feature>
<evidence type="ECO:0000256" key="9">
    <source>
        <dbReference type="PIRSR" id="PIRSR628651-51"/>
    </source>
</evidence>
<evidence type="ECO:0000256" key="4">
    <source>
        <dbReference type="ARBA" id="ARBA00022771"/>
    </source>
</evidence>
<dbReference type="InterPro" id="IPR001965">
    <property type="entry name" value="Znf_PHD"/>
</dbReference>
<dbReference type="GeneID" id="119738598"/>
<organism evidence="11 12">
    <name type="scientific">Patiria miniata</name>
    <name type="common">Bat star</name>
    <name type="synonym">Asterina miniata</name>
    <dbReference type="NCBI Taxonomy" id="46514"/>
    <lineage>
        <taxon>Eukaryota</taxon>
        <taxon>Metazoa</taxon>
        <taxon>Echinodermata</taxon>
        <taxon>Eleutherozoa</taxon>
        <taxon>Asterozoa</taxon>
        <taxon>Asteroidea</taxon>
        <taxon>Valvatacea</taxon>
        <taxon>Valvatida</taxon>
        <taxon>Asterinidae</taxon>
        <taxon>Patiria</taxon>
    </lineage>
</organism>
<comment type="subcellular location">
    <subcellularLocation>
        <location evidence="1">Nucleus</location>
    </subcellularLocation>
</comment>
<feature type="binding site" evidence="9">
    <location>
        <position position="544"/>
    </location>
    <ligand>
        <name>Zn(2+)</name>
        <dbReference type="ChEBI" id="CHEBI:29105"/>
        <label>1</label>
    </ligand>
</feature>
<dbReference type="InterPro" id="IPR028651">
    <property type="entry name" value="ING_fam"/>
</dbReference>
<dbReference type="PANTHER" id="PTHR10333">
    <property type="entry name" value="INHIBITOR OF GROWTH PROTEIN"/>
    <property type="match status" value="1"/>
</dbReference>
<dbReference type="OMA" id="RACINTE"/>
<evidence type="ECO:0000313" key="11">
    <source>
        <dbReference type="EnsemblMetazoa" id="XP_038069432.1"/>
    </source>
</evidence>
<dbReference type="EnsemblMetazoa" id="XM_038213504.1">
    <property type="protein sequence ID" value="XP_038069432.1"/>
    <property type="gene ID" value="LOC119738598"/>
</dbReference>
<dbReference type="SMART" id="SM00249">
    <property type="entry name" value="PHD"/>
    <property type="match status" value="2"/>
</dbReference>
<sequence>MRASEKARIAFKKMCVQQVKEEGKKVRNEKEGDQGAEVAGVLDGDPTIPKLESFRWAGLIDEARAKMPLLVSAVEASLSPKLKQKQPDRKDSVRDKRLGIILAVIFYTRVPRKYNFVQGAIGVELWRQGCSKKLFQALNHLGISLGRQTSRQHVDQLATDQDNCLVKWKSAVQTTYGSRYWKTGRRRSSFKQDPGYGVCWDNVQINPHRKLQGKQKKAECLSWALAFACGNRIPTLHLKDPSTIPASQLISSILPRPADYDELRKLMVSLVMRILVKYLPFMQSMKKHLPRPKHQYSAEMTRKSEVVNLGVLEVNPATTAGVVRVMEHLHAYVPEPDGQLCPILCSGDGLSVDRMTRAKRASINKESKKQQLQGLVECPQESHKEKLLLQDTMNNLYKGSSVASRGSLAHLKEFYRHRCMANDAKQDIQHIWDTIEFCTEAYVTLFAMTAANMETVNDVPLNFPVNGNMADKTDFVWKIAGAAVDFCWSATKSEDIRKVYASTKSSASTPGEPYGFCCCGKETDEAMIQCFSHQCPHVWYHLSCVGLDEPPAVEWYCSKKCDGDGTYIYCMCHQRKGGEMVQCALKQDCRRHEWYHWSCLSDTTFPDLWFCCDDCALGSEGDDSVQNYTKALMWRGLNHLARRWAVRHGDGKTMTSHWKMDLIEFWAFGHDKYLTMAQQFLTGVSGFLPERLRHDITWNRVANVHGMEGENIGLDLLNKFLNNEFKDMLLRSRRKYTQQQAQRCSQMSGELGKQIDQLLTGGLGDLPSKNSSEKTVNKDVLDFVSEFKKDALFDYVPGRHHQGFEDYTYDTSIEAPDCLGQRLLVTSQEMDRWNEIMES</sequence>
<dbReference type="RefSeq" id="XP_038069432.1">
    <property type="nucleotide sequence ID" value="XM_038213504.1"/>
</dbReference>
<evidence type="ECO:0000313" key="12">
    <source>
        <dbReference type="Proteomes" id="UP000887568"/>
    </source>
</evidence>
<feature type="binding site" evidence="9">
    <location>
        <position position="557"/>
    </location>
    <ligand>
        <name>Zn(2+)</name>
        <dbReference type="ChEBI" id="CHEBI:29105"/>
        <label>2</label>
    </ligand>
</feature>
<keyword evidence="3 9" id="KW-0479">Metal-binding</keyword>
<keyword evidence="7" id="KW-0804">Transcription</keyword>
<dbReference type="PANTHER" id="PTHR10333:SF103">
    <property type="entry name" value="INHIBITOR OF GROWTH PROTEIN 3"/>
    <property type="match status" value="1"/>
</dbReference>
<dbReference type="Gene3D" id="3.30.40.10">
    <property type="entry name" value="Zinc/RING finger domain, C3HC4 (zinc finger)"/>
    <property type="match status" value="2"/>
</dbReference>
<protein>
    <recommendedName>
        <fullName evidence="10">Zinc finger PHD-type domain-containing protein</fullName>
    </recommendedName>
</protein>
<dbReference type="InterPro" id="IPR046496">
    <property type="entry name" value="DUF6589"/>
</dbReference>
<dbReference type="AlphaFoldDB" id="A0A914B0C8"/>
<feature type="binding site" evidence="9">
    <location>
        <position position="519"/>
    </location>
    <ligand>
        <name>Zn(2+)</name>
        <dbReference type="ChEBI" id="CHEBI:29105"/>
        <label>1</label>
    </ligand>
</feature>
<dbReference type="InterPro" id="IPR013083">
    <property type="entry name" value="Znf_RING/FYVE/PHD"/>
</dbReference>
<feature type="binding site" evidence="9">
    <location>
        <position position="517"/>
    </location>
    <ligand>
        <name>Zn(2+)</name>
        <dbReference type="ChEBI" id="CHEBI:29105"/>
        <label>1</label>
    </ligand>
</feature>
<evidence type="ECO:0000256" key="8">
    <source>
        <dbReference type="ARBA" id="ARBA00023242"/>
    </source>
</evidence>
<evidence type="ECO:0000256" key="6">
    <source>
        <dbReference type="ARBA" id="ARBA00023015"/>
    </source>
</evidence>
<accession>A0A914B0C8</accession>
<feature type="binding site" evidence="9">
    <location>
        <position position="535"/>
    </location>
    <ligand>
        <name>Zn(2+)</name>
        <dbReference type="ChEBI" id="CHEBI:29105"/>
        <label>2</label>
    </ligand>
</feature>
<keyword evidence="8" id="KW-0539">Nucleus</keyword>
<keyword evidence="12" id="KW-1185">Reference proteome</keyword>
<evidence type="ECO:0000259" key="10">
    <source>
        <dbReference type="SMART" id="SM00249"/>
    </source>
</evidence>
<feature type="binding site" evidence="9">
    <location>
        <position position="530"/>
    </location>
    <ligand>
        <name>Zn(2+)</name>
        <dbReference type="ChEBI" id="CHEBI:29105"/>
        <label>2</label>
    </ligand>
</feature>
<keyword evidence="6" id="KW-0805">Transcription regulation</keyword>